<protein>
    <recommendedName>
        <fullName evidence="3">CTP synthase (glutamine hydrolyzing)</fullName>
        <ecNumber evidence="3">6.3.4.2</ecNumber>
    </recommendedName>
</protein>
<evidence type="ECO:0000256" key="5">
    <source>
        <dbReference type="ARBA" id="ARBA00022741"/>
    </source>
</evidence>
<dbReference type="PANTHER" id="PTHR11550">
    <property type="entry name" value="CTP SYNTHASE"/>
    <property type="match status" value="1"/>
</dbReference>
<dbReference type="GO" id="GO:0005829">
    <property type="term" value="C:cytosol"/>
    <property type="evidence" value="ECO:0007669"/>
    <property type="project" value="TreeGrafter"/>
</dbReference>
<keyword evidence="5" id="KW-0547">Nucleotide-binding</keyword>
<evidence type="ECO:0000256" key="9">
    <source>
        <dbReference type="ARBA" id="ARBA00047781"/>
    </source>
</evidence>
<dbReference type="Gene3D" id="3.40.50.300">
    <property type="entry name" value="P-loop containing nucleotide triphosphate hydrolases"/>
    <property type="match status" value="1"/>
</dbReference>
<evidence type="ECO:0000256" key="1">
    <source>
        <dbReference type="ARBA" id="ARBA00005171"/>
    </source>
</evidence>
<dbReference type="Gene3D" id="3.40.50.880">
    <property type="match status" value="1"/>
</dbReference>
<evidence type="ECO:0000256" key="2">
    <source>
        <dbReference type="ARBA" id="ARBA00007533"/>
    </source>
</evidence>
<dbReference type="EMBL" id="BARS01027218">
    <property type="protein sequence ID" value="GAG09447.1"/>
    <property type="molecule type" value="Genomic_DNA"/>
</dbReference>
<dbReference type="InterPro" id="IPR027417">
    <property type="entry name" value="P-loop_NTPase"/>
</dbReference>
<comment type="pathway">
    <text evidence="1">Pyrimidine metabolism; CTP biosynthesis via de novo pathway; CTP from UDP: step 2/2.</text>
</comment>
<feature type="non-terminal residue" evidence="12">
    <location>
        <position position="1"/>
    </location>
</feature>
<dbReference type="GO" id="GO:0044210">
    <property type="term" value="P:'de novo' CTP biosynthetic process"/>
    <property type="evidence" value="ECO:0007669"/>
    <property type="project" value="UniProtKB-UniPathway"/>
</dbReference>
<organism evidence="12">
    <name type="scientific">marine sediment metagenome</name>
    <dbReference type="NCBI Taxonomy" id="412755"/>
    <lineage>
        <taxon>unclassified sequences</taxon>
        <taxon>metagenomes</taxon>
        <taxon>ecological metagenomes</taxon>
    </lineage>
</organism>
<dbReference type="EC" id="6.3.4.2" evidence="3"/>
<dbReference type="InterPro" id="IPR017926">
    <property type="entry name" value="GATASE"/>
</dbReference>
<dbReference type="InterPro" id="IPR017456">
    <property type="entry name" value="CTP_synthase_N"/>
</dbReference>
<feature type="domain" description="CTP synthase N-terminal" evidence="11">
    <location>
        <begin position="2"/>
        <end position="130"/>
    </location>
</feature>
<evidence type="ECO:0000256" key="4">
    <source>
        <dbReference type="ARBA" id="ARBA00022598"/>
    </source>
</evidence>
<comment type="catalytic activity">
    <reaction evidence="9">
        <text>UTP + L-glutamine + ATP + H2O = CTP + L-glutamate + ADP + phosphate + 2 H(+)</text>
        <dbReference type="Rhea" id="RHEA:26426"/>
        <dbReference type="ChEBI" id="CHEBI:15377"/>
        <dbReference type="ChEBI" id="CHEBI:15378"/>
        <dbReference type="ChEBI" id="CHEBI:29985"/>
        <dbReference type="ChEBI" id="CHEBI:30616"/>
        <dbReference type="ChEBI" id="CHEBI:37563"/>
        <dbReference type="ChEBI" id="CHEBI:43474"/>
        <dbReference type="ChEBI" id="CHEBI:46398"/>
        <dbReference type="ChEBI" id="CHEBI:58359"/>
        <dbReference type="ChEBI" id="CHEBI:456216"/>
        <dbReference type="EC" id="6.3.4.2"/>
    </reaction>
</comment>
<dbReference type="GO" id="GO:0042802">
    <property type="term" value="F:identical protein binding"/>
    <property type="evidence" value="ECO:0007669"/>
    <property type="project" value="TreeGrafter"/>
</dbReference>
<dbReference type="PANTHER" id="PTHR11550:SF0">
    <property type="entry name" value="CTP SYNTHASE-RELATED"/>
    <property type="match status" value="1"/>
</dbReference>
<keyword evidence="6" id="KW-0067">ATP-binding</keyword>
<dbReference type="GO" id="GO:0005524">
    <property type="term" value="F:ATP binding"/>
    <property type="evidence" value="ECO:0007669"/>
    <property type="project" value="UniProtKB-KW"/>
</dbReference>
<feature type="non-terminal residue" evidence="12">
    <location>
        <position position="265"/>
    </location>
</feature>
<dbReference type="UniPathway" id="UPA00159">
    <property type="reaction ID" value="UER00277"/>
</dbReference>
<dbReference type="PROSITE" id="PS51273">
    <property type="entry name" value="GATASE_TYPE_1"/>
    <property type="match status" value="1"/>
</dbReference>
<sequence length="265" mass="30073">FILCETGGSVGDIEAMSFLEALRQLRNELGVENTLFIHVTYIPYIKSVSELKTKPTQDSVKRLMSVGIYPNFLICRTEFPLDDKIIGKLEMFTNISKTNIIEAIDVKNIYEIPIKYSEQNVGENILKYFDIKPPKLCLKKWTNLLKSIKETNRYINICIVGKYLPCKDAYKSLIEAIQHAGYQSKIKVEIEWIDSREVSERELTVQIKKSDGIIVPGGFGEDGISNKIKAIQISRENNIPFLGICLGMQLAVIEFSKNIVSIKNS</sequence>
<evidence type="ECO:0000256" key="7">
    <source>
        <dbReference type="ARBA" id="ARBA00022962"/>
    </source>
</evidence>
<keyword evidence="8" id="KW-0665">Pyrimidine biosynthesis</keyword>
<dbReference type="AlphaFoldDB" id="X0VDZ0"/>
<proteinExistence type="inferred from homology"/>
<dbReference type="GO" id="GO:0019856">
    <property type="term" value="P:pyrimidine nucleobase biosynthetic process"/>
    <property type="evidence" value="ECO:0007669"/>
    <property type="project" value="TreeGrafter"/>
</dbReference>
<evidence type="ECO:0000259" key="11">
    <source>
        <dbReference type="Pfam" id="PF06418"/>
    </source>
</evidence>
<dbReference type="InterPro" id="IPR029062">
    <property type="entry name" value="Class_I_gatase-like"/>
</dbReference>
<evidence type="ECO:0000256" key="8">
    <source>
        <dbReference type="ARBA" id="ARBA00022975"/>
    </source>
</evidence>
<evidence type="ECO:0000259" key="10">
    <source>
        <dbReference type="Pfam" id="PF00117"/>
    </source>
</evidence>
<keyword evidence="7" id="KW-0315">Glutamine amidotransferase</keyword>
<accession>X0VDZ0</accession>
<evidence type="ECO:0000313" key="12">
    <source>
        <dbReference type="EMBL" id="GAG09447.1"/>
    </source>
</evidence>
<feature type="domain" description="Glutamine amidotransferase" evidence="10">
    <location>
        <begin position="167"/>
        <end position="263"/>
    </location>
</feature>
<keyword evidence="4" id="KW-0436">Ligase</keyword>
<dbReference type="Pfam" id="PF00117">
    <property type="entry name" value="GATase"/>
    <property type="match status" value="1"/>
</dbReference>
<dbReference type="NCBIfam" id="NF003792">
    <property type="entry name" value="PRK05380.1"/>
    <property type="match status" value="1"/>
</dbReference>
<dbReference type="Pfam" id="PF06418">
    <property type="entry name" value="CTP_synth_N"/>
    <property type="match status" value="1"/>
</dbReference>
<name>X0VDZ0_9ZZZZ</name>
<dbReference type="InterPro" id="IPR004468">
    <property type="entry name" value="CTP_synthase"/>
</dbReference>
<dbReference type="SUPFAM" id="SSF52540">
    <property type="entry name" value="P-loop containing nucleoside triphosphate hydrolases"/>
    <property type="match status" value="1"/>
</dbReference>
<dbReference type="SUPFAM" id="SSF52317">
    <property type="entry name" value="Class I glutamine amidotransferase-like"/>
    <property type="match status" value="1"/>
</dbReference>
<evidence type="ECO:0000256" key="3">
    <source>
        <dbReference type="ARBA" id="ARBA00012291"/>
    </source>
</evidence>
<comment type="similarity">
    <text evidence="2">Belongs to the CTP synthase family.</text>
</comment>
<reference evidence="12" key="1">
    <citation type="journal article" date="2014" name="Front. Microbiol.">
        <title>High frequency of phylogenetically diverse reductive dehalogenase-homologous genes in deep subseafloor sedimentary metagenomes.</title>
        <authorList>
            <person name="Kawai M."/>
            <person name="Futagami T."/>
            <person name="Toyoda A."/>
            <person name="Takaki Y."/>
            <person name="Nishi S."/>
            <person name="Hori S."/>
            <person name="Arai W."/>
            <person name="Tsubouchi T."/>
            <person name="Morono Y."/>
            <person name="Uchiyama I."/>
            <person name="Ito T."/>
            <person name="Fujiyama A."/>
            <person name="Inagaki F."/>
            <person name="Takami H."/>
        </authorList>
    </citation>
    <scope>NUCLEOTIDE SEQUENCE</scope>
    <source>
        <strain evidence="12">Expedition CK06-06</strain>
    </source>
</reference>
<gene>
    <name evidence="12" type="ORF">S01H1_42774</name>
</gene>
<comment type="caution">
    <text evidence="12">The sequence shown here is derived from an EMBL/GenBank/DDBJ whole genome shotgun (WGS) entry which is preliminary data.</text>
</comment>
<evidence type="ECO:0000256" key="6">
    <source>
        <dbReference type="ARBA" id="ARBA00022840"/>
    </source>
</evidence>
<dbReference type="GO" id="GO:0003883">
    <property type="term" value="F:CTP synthase activity"/>
    <property type="evidence" value="ECO:0007669"/>
    <property type="project" value="UniProtKB-EC"/>
</dbReference>